<dbReference type="EMBL" id="QLTW01000050">
    <property type="protein sequence ID" value="MBT9145120.1"/>
    <property type="molecule type" value="Genomic_DNA"/>
</dbReference>
<accession>A0A9E2BJ15</accession>
<evidence type="ECO:0000313" key="1">
    <source>
        <dbReference type="EMBL" id="MBT9145120.1"/>
    </source>
</evidence>
<comment type="caution">
    <text evidence="1">The sequence shown here is derived from an EMBL/GenBank/DDBJ whole genome shotgun (WGS) entry which is preliminary data.</text>
</comment>
<dbReference type="Proteomes" id="UP000811545">
    <property type="component" value="Unassembled WGS sequence"/>
</dbReference>
<evidence type="ECO:0000313" key="2">
    <source>
        <dbReference type="Proteomes" id="UP000811545"/>
    </source>
</evidence>
<reference evidence="1 2" key="1">
    <citation type="journal article" date="2021" name="bioRxiv">
        <title>Unique metabolic strategies in Hadean analogues reveal hints for primordial physiology.</title>
        <authorList>
            <person name="Nobu M.K."/>
            <person name="Nakai R."/>
            <person name="Tamazawa S."/>
            <person name="Mori H."/>
            <person name="Toyoda A."/>
            <person name="Ijiri A."/>
            <person name="Suzuki S."/>
            <person name="Kurokawa K."/>
            <person name="Kamagata Y."/>
            <person name="Tamaki H."/>
        </authorList>
    </citation>
    <scope>NUCLEOTIDE SEQUENCE [LARGE SCALE GENOMIC DNA]</scope>
    <source>
        <strain evidence="1">BS525</strain>
    </source>
</reference>
<organism evidence="1 2">
    <name type="scientific">Psychracetigena formicireducens</name>
    <dbReference type="NCBI Taxonomy" id="2986056"/>
    <lineage>
        <taxon>Bacteria</taxon>
        <taxon>Bacillati</taxon>
        <taxon>Candidatus Lithacetigenota</taxon>
        <taxon>Candidatus Psychracetigena</taxon>
    </lineage>
</organism>
<name>A0A9E2BJ15_PSYF1</name>
<sequence>MTQNRIKDILIDLWKRHNFDMISLIFDILRKTLRPKVFGLVESIGLRGSIITLKIKGGSVEKGEVRLHQEEIIARVNEALGEERFTRVTVI</sequence>
<dbReference type="AlphaFoldDB" id="A0A9E2BJ15"/>
<gene>
    <name evidence="1" type="ORF">DDT42_00990</name>
</gene>
<proteinExistence type="predicted"/>
<protein>
    <submittedName>
        <fullName evidence="1">Uncharacterized protein</fullName>
    </submittedName>
</protein>